<accession>A0ABU5DLE7</accession>
<keyword evidence="2" id="KW-1185">Reference proteome</keyword>
<evidence type="ECO:0000313" key="2">
    <source>
        <dbReference type="Proteomes" id="UP001285263"/>
    </source>
</evidence>
<organism evidence="1 2">
    <name type="scientific">Roseateles agri</name>
    <dbReference type="NCBI Taxonomy" id="3098619"/>
    <lineage>
        <taxon>Bacteria</taxon>
        <taxon>Pseudomonadati</taxon>
        <taxon>Pseudomonadota</taxon>
        <taxon>Betaproteobacteria</taxon>
        <taxon>Burkholderiales</taxon>
        <taxon>Sphaerotilaceae</taxon>
        <taxon>Roseateles</taxon>
    </lineage>
</organism>
<dbReference type="Gene3D" id="3.20.20.150">
    <property type="entry name" value="Divalent-metal-dependent TIM barrel enzymes"/>
    <property type="match status" value="1"/>
</dbReference>
<proteinExistence type="predicted"/>
<dbReference type="Proteomes" id="UP001285263">
    <property type="component" value="Unassembled WGS sequence"/>
</dbReference>
<reference evidence="1 2" key="1">
    <citation type="submission" date="2023-11" db="EMBL/GenBank/DDBJ databases">
        <title>Paucibacter sp. nov., isolated from fresh soil in Korea.</title>
        <authorList>
            <person name="Le N.T.T."/>
        </authorList>
    </citation>
    <scope>NUCLEOTIDE SEQUENCE [LARGE SCALE GENOMIC DNA]</scope>
    <source>
        <strain evidence="1 2">R3-3</strain>
    </source>
</reference>
<comment type="caution">
    <text evidence="1">The sequence shown here is derived from an EMBL/GenBank/DDBJ whole genome shotgun (WGS) entry which is preliminary data.</text>
</comment>
<dbReference type="EMBL" id="JAXCLA010000007">
    <property type="protein sequence ID" value="MDY0747111.1"/>
    <property type="molecule type" value="Genomic_DNA"/>
</dbReference>
<sequence>MRPAVGLLYNPSTPALLAHAPALVEHLSAMPDRMWFDFGDEPVARRFRHAQGAITELAALARGRSLAGHGLGLSLPSAMPLDEAMLGAVVAVAEGLRGFAWYSEHLSVFVTPGGAAVPNAQAGLGLPVVYGDESFELLCPKLRRLNEALGCRVLLENPAQFSPLTDLDCSEPEFLNRLYRAGVSGTLLDLHNLYVCQRNGVTDPQAYLEALDLDSVEEVHLAGGDEFGGFYMDSHATVTPPAVWELAHEFLPRCRRLRAITLEYQESYFEQIGLQALARELELMHELAERCTVEHPPC</sequence>
<dbReference type="RefSeq" id="WP_320425076.1">
    <property type="nucleotide sequence ID" value="NZ_JAXCLA010000007.1"/>
</dbReference>
<dbReference type="PANTHER" id="PTHR42194">
    <property type="entry name" value="UPF0276 PROTEIN HI_1600"/>
    <property type="match status" value="1"/>
</dbReference>
<dbReference type="InterPro" id="IPR007801">
    <property type="entry name" value="MbnB/TglH/ChrH"/>
</dbReference>
<name>A0ABU5DLE7_9BURK</name>
<dbReference type="PANTHER" id="PTHR42194:SF1">
    <property type="entry name" value="UPF0276 PROTEIN HI_1600"/>
    <property type="match status" value="1"/>
</dbReference>
<evidence type="ECO:0000313" key="1">
    <source>
        <dbReference type="EMBL" id="MDY0747111.1"/>
    </source>
</evidence>
<gene>
    <name evidence="1" type="ORF">SNE35_21570</name>
</gene>
<dbReference type="Pfam" id="PF05114">
    <property type="entry name" value="MbnB_TglH_ChrH"/>
    <property type="match status" value="1"/>
</dbReference>
<protein>
    <submittedName>
        <fullName evidence="1">DUF692 family protein</fullName>
    </submittedName>
</protein>